<feature type="region of interest" description="Disordered" evidence="1">
    <location>
        <begin position="287"/>
        <end position="310"/>
    </location>
</feature>
<dbReference type="InterPro" id="IPR040213">
    <property type="entry name" value="GIR2-like"/>
</dbReference>
<dbReference type="GO" id="GO:0033554">
    <property type="term" value="P:cellular response to stress"/>
    <property type="evidence" value="ECO:0007669"/>
    <property type="project" value="UniProtKB-ARBA"/>
</dbReference>
<dbReference type="PANTHER" id="PTHR12292">
    <property type="entry name" value="RWD DOMAIN-CONTAINING PROTEIN"/>
    <property type="match status" value="1"/>
</dbReference>
<comment type="caution">
    <text evidence="4">The sequence shown here is derived from an EMBL/GenBank/DDBJ whole genome shotgun (WGS) entry which is preliminary data.</text>
</comment>
<dbReference type="Pfam" id="PF05773">
    <property type="entry name" value="RWD"/>
    <property type="match status" value="1"/>
</dbReference>
<protein>
    <recommendedName>
        <fullName evidence="3">RWD domain-containing protein</fullName>
    </recommendedName>
</protein>
<dbReference type="SUPFAM" id="SSF54495">
    <property type="entry name" value="UBC-like"/>
    <property type="match status" value="1"/>
</dbReference>
<dbReference type="OrthoDB" id="341578at2759"/>
<accession>A0A835PV24</accession>
<dbReference type="CDD" id="cd23818">
    <property type="entry name" value="RWD_RNF25"/>
    <property type="match status" value="1"/>
</dbReference>
<dbReference type="AlphaFoldDB" id="A0A835PV24"/>
<feature type="transmembrane region" description="Helical" evidence="2">
    <location>
        <begin position="361"/>
        <end position="379"/>
    </location>
</feature>
<proteinExistence type="predicted"/>
<dbReference type="InterPro" id="IPR006575">
    <property type="entry name" value="RWD_dom"/>
</dbReference>
<keyword evidence="2" id="KW-1133">Transmembrane helix</keyword>
<dbReference type="Gene3D" id="3.10.110.10">
    <property type="entry name" value="Ubiquitin Conjugating Enzyme"/>
    <property type="match status" value="1"/>
</dbReference>
<dbReference type="SMART" id="SM00591">
    <property type="entry name" value="RWD"/>
    <property type="match status" value="1"/>
</dbReference>
<dbReference type="GO" id="GO:0009893">
    <property type="term" value="P:positive regulation of metabolic process"/>
    <property type="evidence" value="ECO:0007669"/>
    <property type="project" value="UniProtKB-ARBA"/>
</dbReference>
<sequence length="395" mass="44208">MGHSSRKKKKSGGGRKTRGKAPSKDHSSQPGDDNELLSEELTALAAIFQEDIKVISEPNHTQLVISLRPYLNDMCIEELSLSALLLVRFLPGYPHKCPKLQIVPEKGLTEKDADRLLSVIVDQAIINSREGRVMIFNLVEAAQEFLSEIAPAQHPFESISFLTSSGKDPSIKEDEKVNNGKRFCPDFSSVYCSVDLYTDLCGDESSWGDHGTKAVNSNQRRPATGHEIPFDKYNTGITLLNEGSTKLEKMASFQHLLQKEYSQVYQTKGVMPKAATTLHVLEEEIEQETMVDGDSNSPSVSGPDDTIDASEKDFDSIENEDLKSFEHIKDCSVSESDNASFSSSSLEEKHDSELHRRKKDLLMFFVFRYICLALLALLMKHFLMFFQLSPQNCTT</sequence>
<evidence type="ECO:0000256" key="1">
    <source>
        <dbReference type="SAM" id="MobiDB-lite"/>
    </source>
</evidence>
<dbReference type="Proteomes" id="UP000639772">
    <property type="component" value="Chromosome 12"/>
</dbReference>
<organism evidence="4 5">
    <name type="scientific">Vanilla planifolia</name>
    <name type="common">Vanilla</name>
    <dbReference type="NCBI Taxonomy" id="51239"/>
    <lineage>
        <taxon>Eukaryota</taxon>
        <taxon>Viridiplantae</taxon>
        <taxon>Streptophyta</taxon>
        <taxon>Embryophyta</taxon>
        <taxon>Tracheophyta</taxon>
        <taxon>Spermatophyta</taxon>
        <taxon>Magnoliopsida</taxon>
        <taxon>Liliopsida</taxon>
        <taxon>Asparagales</taxon>
        <taxon>Orchidaceae</taxon>
        <taxon>Vanilloideae</taxon>
        <taxon>Vanilleae</taxon>
        <taxon>Vanilla</taxon>
    </lineage>
</organism>
<dbReference type="FunFam" id="3.10.110.10:FF:000050">
    <property type="entry name" value="eIF-2-alpha kinase GCN2"/>
    <property type="match status" value="1"/>
</dbReference>
<reference evidence="4 5" key="1">
    <citation type="journal article" date="2020" name="Nat. Food">
        <title>A phased Vanilla planifolia genome enables genetic improvement of flavour and production.</title>
        <authorList>
            <person name="Hasing T."/>
            <person name="Tang H."/>
            <person name="Brym M."/>
            <person name="Khazi F."/>
            <person name="Huang T."/>
            <person name="Chambers A.H."/>
        </authorList>
    </citation>
    <scope>NUCLEOTIDE SEQUENCE [LARGE SCALE GENOMIC DNA]</scope>
    <source>
        <tissue evidence="4">Leaf</tissue>
    </source>
</reference>
<gene>
    <name evidence="4" type="ORF">HPP92_023392</name>
</gene>
<keyword evidence="2" id="KW-0472">Membrane</keyword>
<evidence type="ECO:0000313" key="5">
    <source>
        <dbReference type="Proteomes" id="UP000639772"/>
    </source>
</evidence>
<evidence type="ECO:0000313" key="4">
    <source>
        <dbReference type="EMBL" id="KAG0460264.1"/>
    </source>
</evidence>
<evidence type="ECO:0000259" key="3">
    <source>
        <dbReference type="PROSITE" id="PS50908"/>
    </source>
</evidence>
<name>A0A835PV24_VANPL</name>
<feature type="compositionally biased region" description="Basic residues" evidence="1">
    <location>
        <begin position="1"/>
        <end position="21"/>
    </location>
</feature>
<dbReference type="PROSITE" id="PS50908">
    <property type="entry name" value="RWD"/>
    <property type="match status" value="1"/>
</dbReference>
<dbReference type="GO" id="GO:0010468">
    <property type="term" value="P:regulation of gene expression"/>
    <property type="evidence" value="ECO:0007669"/>
    <property type="project" value="UniProtKB-ARBA"/>
</dbReference>
<evidence type="ECO:0000256" key="2">
    <source>
        <dbReference type="SAM" id="Phobius"/>
    </source>
</evidence>
<dbReference type="EMBL" id="JADCNM010000012">
    <property type="protein sequence ID" value="KAG0460264.1"/>
    <property type="molecule type" value="Genomic_DNA"/>
</dbReference>
<dbReference type="InterPro" id="IPR016135">
    <property type="entry name" value="UBQ-conjugating_enzyme/RWD"/>
</dbReference>
<feature type="domain" description="RWD" evidence="3">
    <location>
        <begin position="39"/>
        <end position="149"/>
    </location>
</feature>
<feature type="region of interest" description="Disordered" evidence="1">
    <location>
        <begin position="1"/>
        <end position="34"/>
    </location>
</feature>
<dbReference type="GO" id="GO:0051246">
    <property type="term" value="P:regulation of protein metabolic process"/>
    <property type="evidence" value="ECO:0007669"/>
    <property type="project" value="UniProtKB-ARBA"/>
</dbReference>
<keyword evidence="2" id="KW-0812">Transmembrane</keyword>